<dbReference type="RefSeq" id="WP_379567874.1">
    <property type="nucleotide sequence ID" value="NZ_JBHUFV010000003.1"/>
</dbReference>
<protein>
    <submittedName>
        <fullName evidence="5">Pyridoxal-phosphate dependent enzyme</fullName>
    </submittedName>
</protein>
<reference evidence="6" key="1">
    <citation type="journal article" date="2019" name="Int. J. Syst. Evol. Microbiol.">
        <title>The Global Catalogue of Microorganisms (GCM) 10K type strain sequencing project: providing services to taxonomists for standard genome sequencing and annotation.</title>
        <authorList>
            <consortium name="The Broad Institute Genomics Platform"/>
            <consortium name="The Broad Institute Genome Sequencing Center for Infectious Disease"/>
            <person name="Wu L."/>
            <person name="Ma J."/>
        </authorList>
    </citation>
    <scope>NUCLEOTIDE SEQUENCE [LARGE SCALE GENOMIC DNA]</scope>
    <source>
        <strain evidence="6">ICMP 6774ER</strain>
    </source>
</reference>
<dbReference type="Gene3D" id="3.40.50.1100">
    <property type="match status" value="2"/>
</dbReference>
<feature type="domain" description="Tryptophan synthase beta chain-like PALP" evidence="4">
    <location>
        <begin position="26"/>
        <end position="254"/>
    </location>
</feature>
<keyword evidence="6" id="KW-1185">Reference proteome</keyword>
<dbReference type="Pfam" id="PF00291">
    <property type="entry name" value="PALP"/>
    <property type="match status" value="1"/>
</dbReference>
<dbReference type="PANTHER" id="PTHR42937">
    <property type="match status" value="1"/>
</dbReference>
<keyword evidence="2" id="KW-0663">Pyridoxal phosphate</keyword>
<dbReference type="Proteomes" id="UP001597368">
    <property type="component" value="Unassembled WGS sequence"/>
</dbReference>
<name>A0ABW4SKR4_9ACTN</name>
<evidence type="ECO:0000256" key="2">
    <source>
        <dbReference type="ARBA" id="ARBA00022898"/>
    </source>
</evidence>
<evidence type="ECO:0000313" key="5">
    <source>
        <dbReference type="EMBL" id="MFD1929933.1"/>
    </source>
</evidence>
<feature type="region of interest" description="Disordered" evidence="3">
    <location>
        <begin position="267"/>
        <end position="289"/>
    </location>
</feature>
<gene>
    <name evidence="5" type="ORF">ACFSKW_00435</name>
</gene>
<evidence type="ECO:0000313" key="6">
    <source>
        <dbReference type="Proteomes" id="UP001597368"/>
    </source>
</evidence>
<dbReference type="PANTHER" id="PTHR42937:SF1">
    <property type="entry name" value="DIAMINOPROPIONATE AMMONIA-LYASE"/>
    <property type="match status" value="1"/>
</dbReference>
<feature type="region of interest" description="Disordered" evidence="3">
    <location>
        <begin position="305"/>
        <end position="326"/>
    </location>
</feature>
<dbReference type="SUPFAM" id="SSF53686">
    <property type="entry name" value="Tryptophan synthase beta subunit-like PLP-dependent enzymes"/>
    <property type="match status" value="1"/>
</dbReference>
<evidence type="ECO:0000256" key="1">
    <source>
        <dbReference type="ARBA" id="ARBA00001933"/>
    </source>
</evidence>
<dbReference type="InterPro" id="IPR001926">
    <property type="entry name" value="TrpB-like_PALP"/>
</dbReference>
<proteinExistence type="predicted"/>
<dbReference type="InterPro" id="IPR036052">
    <property type="entry name" value="TrpB-like_PALP_sf"/>
</dbReference>
<comment type="caution">
    <text evidence="5">The sequence shown here is derived from an EMBL/GenBank/DDBJ whole genome shotgun (WGS) entry which is preliminary data.</text>
</comment>
<evidence type="ECO:0000256" key="3">
    <source>
        <dbReference type="SAM" id="MobiDB-lite"/>
    </source>
</evidence>
<organism evidence="5 6">
    <name type="scientific">Nonomuraea mangrovi</name>
    <dbReference type="NCBI Taxonomy" id="2316207"/>
    <lineage>
        <taxon>Bacteria</taxon>
        <taxon>Bacillati</taxon>
        <taxon>Actinomycetota</taxon>
        <taxon>Actinomycetes</taxon>
        <taxon>Streptosporangiales</taxon>
        <taxon>Streptosporangiaceae</taxon>
        <taxon>Nonomuraea</taxon>
    </lineage>
</organism>
<accession>A0ABW4SKR4</accession>
<evidence type="ECO:0000259" key="4">
    <source>
        <dbReference type="Pfam" id="PF00291"/>
    </source>
</evidence>
<comment type="cofactor">
    <cofactor evidence="1">
        <name>pyridoxal 5'-phosphate</name>
        <dbReference type="ChEBI" id="CHEBI:597326"/>
    </cofactor>
</comment>
<sequence>MARLVSAEAERLYGPHPGDGRLREVAAATPFVCASAGNHGLAMTAAVREFGGDPVVYLSEDVPEPFARRLRSFGARVRRSAGDYEQSMAEAARAARTHGWRLVADSSWEGYTDVPLDIMRGYTTLFAEIGTAPTHVFVQAGVGGLAGAAAGYVRDRWGEETRIVVVEPEAAPCLMVSAMEGRPSRVGGGRTTLGRLDCREPSLLAWRLLARLADAFVTITDEQAEDAARSLAGQGVRLSPCGAAGAAGLLSMDADTRAALALDARWTRAPASSSSGPNARTDPPGPRRLARTRACVRRLILTTPSQSRRSSDFGRRRGARPPAGLR</sequence>
<dbReference type="EMBL" id="JBHUFV010000003">
    <property type="protein sequence ID" value="MFD1929933.1"/>
    <property type="molecule type" value="Genomic_DNA"/>
</dbReference>